<comment type="similarity">
    <text evidence="6">Belongs to the peptidase M24A family. Methionine aminopeptidase type 1 subfamily.</text>
</comment>
<feature type="binding site" evidence="6">
    <location>
        <position position="217"/>
    </location>
    <ligand>
        <name>a divalent metal cation</name>
        <dbReference type="ChEBI" id="CHEBI:60240"/>
        <label>2</label>
        <note>catalytic</note>
    </ligand>
</feature>
<feature type="binding site" evidence="6">
    <location>
        <position position="248"/>
    </location>
    <ligand>
        <name>a divalent metal cation</name>
        <dbReference type="ChEBI" id="CHEBI:60240"/>
        <label>1</label>
    </ligand>
</feature>
<dbReference type="InterPro" id="IPR036005">
    <property type="entry name" value="Creatinase/aminopeptidase-like"/>
</dbReference>
<keyword evidence="3 6" id="KW-0645">Protease</keyword>
<evidence type="ECO:0000313" key="9">
    <source>
        <dbReference type="EMBL" id="QJE74088.1"/>
    </source>
</evidence>
<feature type="binding site" evidence="6">
    <location>
        <position position="110"/>
    </location>
    <ligand>
        <name>a divalent metal cation</name>
        <dbReference type="ChEBI" id="CHEBI:60240"/>
        <label>1</label>
    </ligand>
</feature>
<protein>
    <recommendedName>
        <fullName evidence="6 7">Methionine aminopeptidase</fullName>
        <shortName evidence="6">MAP</shortName>
        <shortName evidence="6">MetAP</shortName>
        <ecNumber evidence="6 7">3.4.11.18</ecNumber>
    </recommendedName>
    <alternativeName>
        <fullName evidence="6">Peptidase M</fullName>
    </alternativeName>
</protein>
<feature type="binding site" evidence="6">
    <location>
        <position position="121"/>
    </location>
    <ligand>
        <name>a divalent metal cation</name>
        <dbReference type="ChEBI" id="CHEBI:60240"/>
        <label>2</label>
        <note>catalytic</note>
    </ligand>
</feature>
<dbReference type="GO" id="GO:0070006">
    <property type="term" value="F:metalloaminopeptidase activity"/>
    <property type="evidence" value="ECO:0007669"/>
    <property type="project" value="UniProtKB-UniRule"/>
</dbReference>
<comment type="subunit">
    <text evidence="6">Monomer.</text>
</comment>
<feature type="domain" description="Peptidase M24" evidence="8">
    <location>
        <begin position="27"/>
        <end position="255"/>
    </location>
</feature>
<feature type="binding site" evidence="6">
    <location>
        <position position="191"/>
    </location>
    <ligand>
        <name>substrate</name>
    </ligand>
</feature>
<dbReference type="EMBL" id="CP051775">
    <property type="protein sequence ID" value="QJE74088.1"/>
    <property type="molecule type" value="Genomic_DNA"/>
</dbReference>
<evidence type="ECO:0000256" key="2">
    <source>
        <dbReference type="ARBA" id="ARBA00022438"/>
    </source>
</evidence>
<feature type="binding site" evidence="6">
    <location>
        <position position="92"/>
    </location>
    <ligand>
        <name>substrate</name>
    </ligand>
</feature>
<comment type="catalytic activity">
    <reaction evidence="6 7">
        <text>Release of N-terminal amino acids, preferentially methionine, from peptides and arylamides.</text>
        <dbReference type="EC" id="3.4.11.18"/>
    </reaction>
</comment>
<accession>A0A858R9L1</accession>
<comment type="cofactor">
    <cofactor evidence="6">
        <name>Co(2+)</name>
        <dbReference type="ChEBI" id="CHEBI:48828"/>
    </cofactor>
    <cofactor evidence="6">
        <name>Zn(2+)</name>
        <dbReference type="ChEBI" id="CHEBI:29105"/>
    </cofactor>
    <cofactor evidence="6">
        <name>Mn(2+)</name>
        <dbReference type="ChEBI" id="CHEBI:29035"/>
    </cofactor>
    <cofactor evidence="6">
        <name>Fe(2+)</name>
        <dbReference type="ChEBI" id="CHEBI:29033"/>
    </cofactor>
    <text evidence="6">Binds 2 divalent metal cations per subunit. Has a high-affinity and a low affinity metal-binding site. The true nature of the physiological cofactor is under debate. The enzyme is active with cobalt, zinc, manganese or divalent iron ions. Most likely, methionine aminopeptidases function as mononuclear Fe(2+)-metalloproteases under physiological conditions, and the catalytically relevant metal-binding site has been assigned to the histidine-containing high-affinity site.</text>
</comment>
<dbReference type="AlphaFoldDB" id="A0A858R9L1"/>
<dbReference type="EC" id="3.4.11.18" evidence="6 7"/>
<keyword evidence="10" id="KW-1185">Reference proteome</keyword>
<dbReference type="CDD" id="cd01086">
    <property type="entry name" value="MetAP1"/>
    <property type="match status" value="1"/>
</dbReference>
<sequence length="277" mass="29486">MRTDPGAFVLDQRGRRVTLHGAEAFAGLRAAGRMAAACLDHLAPHVRPGVSTGELDRLVNQFLTSRGAIPATLGYRGFPRSCCISVNQEVNHGIPSATRLLREGDILNIDVTAIVDGWHGDTSRMYVAGTPSPAARRLVEATYQATMAGIREVRPGAQLGDLGAAVEQVARAHGYSIVREYVGHGIGRVFHEAPEIHHTGRRGRGLVLLPGMVFTVEPMLNAGGRHVRLLADGWTNVTADGSLSAQFEHTVGVTEAGVEIFTLSPAGHTLPPYPAVS</sequence>
<dbReference type="Pfam" id="PF00557">
    <property type="entry name" value="Peptidase_M24"/>
    <property type="match status" value="1"/>
</dbReference>
<reference evidence="9" key="1">
    <citation type="submission" date="2020-04" db="EMBL/GenBank/DDBJ databases">
        <title>A desert anoxygenic phototrophic bacterium fixes CO2 using RubisCO under aerobic conditions.</title>
        <authorList>
            <person name="Tang K."/>
        </authorList>
    </citation>
    <scope>NUCLEOTIDE SEQUENCE [LARGE SCALE GENOMIC DNA]</scope>
    <source>
        <strain evidence="9">MIMtkB3</strain>
    </source>
</reference>
<dbReference type="Proteomes" id="UP000501891">
    <property type="component" value="Chromosome"/>
</dbReference>
<feature type="binding site" evidence="6">
    <location>
        <position position="184"/>
    </location>
    <ligand>
        <name>a divalent metal cation</name>
        <dbReference type="ChEBI" id="CHEBI:60240"/>
        <label>2</label>
        <note>catalytic</note>
    </ligand>
</feature>
<evidence type="ECO:0000256" key="4">
    <source>
        <dbReference type="ARBA" id="ARBA00022723"/>
    </source>
</evidence>
<dbReference type="PANTHER" id="PTHR43330:SF27">
    <property type="entry name" value="METHIONINE AMINOPEPTIDASE"/>
    <property type="match status" value="1"/>
</dbReference>
<dbReference type="NCBIfam" id="TIGR00500">
    <property type="entry name" value="met_pdase_I"/>
    <property type="match status" value="1"/>
</dbReference>
<dbReference type="GO" id="GO:0004239">
    <property type="term" value="F:initiator methionyl aminopeptidase activity"/>
    <property type="evidence" value="ECO:0007669"/>
    <property type="project" value="UniProtKB-UniRule"/>
</dbReference>
<dbReference type="SUPFAM" id="SSF55920">
    <property type="entry name" value="Creatinase/aminopeptidase"/>
    <property type="match status" value="1"/>
</dbReference>
<name>A0A858R9L1_9PROT</name>
<dbReference type="InterPro" id="IPR001714">
    <property type="entry name" value="Pept_M24_MAP"/>
</dbReference>
<dbReference type="GO" id="GO:0006508">
    <property type="term" value="P:proteolysis"/>
    <property type="evidence" value="ECO:0007669"/>
    <property type="project" value="UniProtKB-KW"/>
</dbReference>
<comment type="function">
    <text evidence="1 6">Removes the N-terminal methionine from nascent proteins. The N-terminal methionine is often cleaved when the second residue in the primary sequence is small and uncharged (Met-Ala-, Cys, Gly, Pro, Ser, Thr, or Val). Requires deformylation of the N(alpha)-formylated initiator methionine before it can be hydrolyzed.</text>
</comment>
<keyword evidence="4 6" id="KW-0479">Metal-binding</keyword>
<dbReference type="InterPro" id="IPR000994">
    <property type="entry name" value="Pept_M24"/>
</dbReference>
<evidence type="ECO:0000256" key="7">
    <source>
        <dbReference type="RuleBase" id="RU003653"/>
    </source>
</evidence>
<proteinExistence type="inferred from homology"/>
<evidence type="ECO:0000256" key="5">
    <source>
        <dbReference type="ARBA" id="ARBA00022801"/>
    </source>
</evidence>
<dbReference type="HAMAP" id="MF_01974">
    <property type="entry name" value="MetAP_1"/>
    <property type="match status" value="1"/>
</dbReference>
<feature type="binding site" evidence="6">
    <location>
        <position position="248"/>
    </location>
    <ligand>
        <name>a divalent metal cation</name>
        <dbReference type="ChEBI" id="CHEBI:60240"/>
        <label>2</label>
        <note>catalytic</note>
    </ligand>
</feature>
<dbReference type="Gene3D" id="3.90.230.10">
    <property type="entry name" value="Creatinase/methionine aminopeptidase superfamily"/>
    <property type="match status" value="1"/>
</dbReference>
<dbReference type="KEGG" id="acru:HHL28_14200"/>
<dbReference type="PANTHER" id="PTHR43330">
    <property type="entry name" value="METHIONINE AMINOPEPTIDASE"/>
    <property type="match status" value="1"/>
</dbReference>
<dbReference type="PRINTS" id="PR00599">
    <property type="entry name" value="MAPEPTIDASE"/>
</dbReference>
<gene>
    <name evidence="6 9" type="primary">map</name>
    <name evidence="9" type="ORF">HHL28_14200</name>
</gene>
<dbReference type="GO" id="GO:0046872">
    <property type="term" value="F:metal ion binding"/>
    <property type="evidence" value="ECO:0007669"/>
    <property type="project" value="UniProtKB-UniRule"/>
</dbReference>
<feature type="binding site" evidence="6">
    <location>
        <position position="121"/>
    </location>
    <ligand>
        <name>a divalent metal cation</name>
        <dbReference type="ChEBI" id="CHEBI:60240"/>
        <label>1</label>
    </ligand>
</feature>
<evidence type="ECO:0000256" key="6">
    <source>
        <dbReference type="HAMAP-Rule" id="MF_01974"/>
    </source>
</evidence>
<evidence type="ECO:0000313" key="10">
    <source>
        <dbReference type="Proteomes" id="UP000501891"/>
    </source>
</evidence>
<organism evidence="9 10">
    <name type="scientific">Aerophototrophica crusticola</name>
    <dbReference type="NCBI Taxonomy" id="1709002"/>
    <lineage>
        <taxon>Bacteria</taxon>
        <taxon>Pseudomonadati</taxon>
        <taxon>Pseudomonadota</taxon>
        <taxon>Alphaproteobacteria</taxon>
        <taxon>Rhodospirillales</taxon>
        <taxon>Rhodospirillaceae</taxon>
        <taxon>Aerophototrophica</taxon>
    </lineage>
</organism>
<evidence type="ECO:0000256" key="3">
    <source>
        <dbReference type="ARBA" id="ARBA00022670"/>
    </source>
</evidence>
<evidence type="ECO:0000259" key="8">
    <source>
        <dbReference type="Pfam" id="PF00557"/>
    </source>
</evidence>
<keyword evidence="5 6" id="KW-0378">Hydrolase</keyword>
<dbReference type="GO" id="GO:0005829">
    <property type="term" value="C:cytosol"/>
    <property type="evidence" value="ECO:0007669"/>
    <property type="project" value="TreeGrafter"/>
</dbReference>
<evidence type="ECO:0000256" key="1">
    <source>
        <dbReference type="ARBA" id="ARBA00002521"/>
    </source>
</evidence>
<keyword evidence="2 6" id="KW-0031">Aminopeptidase</keyword>
<dbReference type="InterPro" id="IPR002467">
    <property type="entry name" value="Pept_M24A_MAP1"/>
</dbReference>